<keyword evidence="1" id="KW-1133">Transmembrane helix</keyword>
<evidence type="ECO:0000256" key="1">
    <source>
        <dbReference type="SAM" id="Phobius"/>
    </source>
</evidence>
<feature type="transmembrane region" description="Helical" evidence="1">
    <location>
        <begin position="63"/>
        <end position="81"/>
    </location>
</feature>
<keyword evidence="1" id="KW-0812">Transmembrane</keyword>
<keyword evidence="1" id="KW-0472">Membrane</keyword>
<keyword evidence="3" id="KW-1185">Reference proteome</keyword>
<protein>
    <submittedName>
        <fullName evidence="2">Uncharacterized protein</fullName>
    </submittedName>
</protein>
<accession>A0A7W2HJC3</accession>
<name>A0A7W2HJC3_9ACTN</name>
<comment type="caution">
    <text evidence="2">The sequence shown here is derived from an EMBL/GenBank/DDBJ whole genome shotgun (WGS) entry which is preliminary data.</text>
</comment>
<proteinExistence type="predicted"/>
<dbReference type="Proteomes" id="UP000586976">
    <property type="component" value="Unassembled WGS sequence"/>
</dbReference>
<evidence type="ECO:0000313" key="2">
    <source>
        <dbReference type="EMBL" id="MBA4865933.1"/>
    </source>
</evidence>
<organism evidence="2 3">
    <name type="scientific">Streptomyces himalayensis subsp. aureolus</name>
    <dbReference type="NCBI Taxonomy" id="2758039"/>
    <lineage>
        <taxon>Bacteria</taxon>
        <taxon>Bacillati</taxon>
        <taxon>Actinomycetota</taxon>
        <taxon>Actinomycetes</taxon>
        <taxon>Kitasatosporales</taxon>
        <taxon>Streptomycetaceae</taxon>
        <taxon>Streptomyces</taxon>
        <taxon>Streptomyces himalayensis</taxon>
    </lineage>
</organism>
<dbReference type="AlphaFoldDB" id="A0A7W2HJC3"/>
<dbReference type="EMBL" id="JACEQY010000049">
    <property type="protein sequence ID" value="MBA4865933.1"/>
    <property type="molecule type" value="Genomic_DNA"/>
</dbReference>
<gene>
    <name evidence="2" type="ORF">H1V43_32230</name>
</gene>
<reference evidence="2 3" key="1">
    <citation type="submission" date="2020-07" db="EMBL/GenBank/DDBJ databases">
        <title>Streptomyces isolated from Indian soil.</title>
        <authorList>
            <person name="Mandal S."/>
            <person name="Maiti P.K."/>
        </authorList>
    </citation>
    <scope>NUCLEOTIDE SEQUENCE [LARGE SCALE GENOMIC DNA]</scope>
    <source>
        <strain evidence="2 3">PSKA54</strain>
    </source>
</reference>
<evidence type="ECO:0000313" key="3">
    <source>
        <dbReference type="Proteomes" id="UP000586976"/>
    </source>
</evidence>
<dbReference type="RefSeq" id="WP_181867370.1">
    <property type="nucleotide sequence ID" value="NZ_JACEQY010000049.1"/>
</dbReference>
<sequence length="82" mass="9184">MPYEYWCAECRARSPERRERRADAEDELVQHRHAAHGGLAPAAGDGVRHVHDESRGDGCLPSGSFLFFMFLLAAVLANCWGR</sequence>